<evidence type="ECO:0000313" key="1">
    <source>
        <dbReference type="EMBL" id="PMD18980.1"/>
    </source>
</evidence>
<reference evidence="1 2" key="1">
    <citation type="submission" date="2016-05" db="EMBL/GenBank/DDBJ databases">
        <title>A degradative enzymes factory behind the ericoid mycorrhizal symbiosis.</title>
        <authorList>
            <consortium name="DOE Joint Genome Institute"/>
            <person name="Martino E."/>
            <person name="Morin E."/>
            <person name="Grelet G."/>
            <person name="Kuo A."/>
            <person name="Kohler A."/>
            <person name="Daghino S."/>
            <person name="Barry K."/>
            <person name="Choi C."/>
            <person name="Cichocki N."/>
            <person name="Clum A."/>
            <person name="Copeland A."/>
            <person name="Hainaut M."/>
            <person name="Haridas S."/>
            <person name="Labutti K."/>
            <person name="Lindquist E."/>
            <person name="Lipzen A."/>
            <person name="Khouja H.-R."/>
            <person name="Murat C."/>
            <person name="Ohm R."/>
            <person name="Olson A."/>
            <person name="Spatafora J."/>
            <person name="Veneault-Fourrey C."/>
            <person name="Henrissat B."/>
            <person name="Grigoriev I."/>
            <person name="Martin F."/>
            <person name="Perotto S."/>
        </authorList>
    </citation>
    <scope>NUCLEOTIDE SEQUENCE [LARGE SCALE GENOMIC DNA]</scope>
    <source>
        <strain evidence="1 2">UAMH 7357</strain>
    </source>
</reference>
<organism evidence="1 2">
    <name type="scientific">Hyaloscypha hepaticicola</name>
    <dbReference type="NCBI Taxonomy" id="2082293"/>
    <lineage>
        <taxon>Eukaryota</taxon>
        <taxon>Fungi</taxon>
        <taxon>Dikarya</taxon>
        <taxon>Ascomycota</taxon>
        <taxon>Pezizomycotina</taxon>
        <taxon>Leotiomycetes</taxon>
        <taxon>Helotiales</taxon>
        <taxon>Hyaloscyphaceae</taxon>
        <taxon>Hyaloscypha</taxon>
    </lineage>
</organism>
<dbReference type="Proteomes" id="UP000235672">
    <property type="component" value="Unassembled WGS sequence"/>
</dbReference>
<name>A0A2J6PY72_9HELO</name>
<protein>
    <submittedName>
        <fullName evidence="1">Uncharacterized protein</fullName>
    </submittedName>
</protein>
<keyword evidence="2" id="KW-1185">Reference proteome</keyword>
<accession>A0A2J6PY72</accession>
<proteinExistence type="predicted"/>
<sequence length="111" mass="12496">MACQICSLLLALSEEFYVMDAIGRKTLWLPKPFLQANRDLHPDSTSRLSCVANEQKQKTTEATSTRSSIYYDQSTSIPGEYLRSALYPHISSLLEHVIKALKHSTTLLLPL</sequence>
<dbReference type="EMBL" id="KZ613491">
    <property type="protein sequence ID" value="PMD18980.1"/>
    <property type="molecule type" value="Genomic_DNA"/>
</dbReference>
<dbReference type="AlphaFoldDB" id="A0A2J6PY72"/>
<evidence type="ECO:0000313" key="2">
    <source>
        <dbReference type="Proteomes" id="UP000235672"/>
    </source>
</evidence>
<gene>
    <name evidence="1" type="ORF">NA56DRAFT_647445</name>
</gene>